<dbReference type="InterPro" id="IPR000994">
    <property type="entry name" value="Pept_M24"/>
</dbReference>
<feature type="domain" description="Creatinase N-terminal" evidence="7">
    <location>
        <begin position="8"/>
        <end position="119"/>
    </location>
</feature>
<dbReference type="HOGENOM" id="CLU_011781_2_1_1"/>
<dbReference type="SUPFAM" id="SSF55920">
    <property type="entry name" value="Creatinase/aminopeptidase"/>
    <property type="match status" value="1"/>
</dbReference>
<dbReference type="GO" id="GO:0070006">
    <property type="term" value="F:metalloaminopeptidase activity"/>
    <property type="evidence" value="ECO:0007669"/>
    <property type="project" value="InterPro"/>
</dbReference>
<dbReference type="Gene3D" id="3.40.350.10">
    <property type="entry name" value="Creatinase/prolidase N-terminal domain"/>
    <property type="match status" value="2"/>
</dbReference>
<comment type="cofactor">
    <cofactor evidence="1">
        <name>Mn(2+)</name>
        <dbReference type="ChEBI" id="CHEBI:29035"/>
    </cofactor>
</comment>
<dbReference type="GO" id="GO:0046872">
    <property type="term" value="F:metal ion binding"/>
    <property type="evidence" value="ECO:0007669"/>
    <property type="project" value="UniProtKB-KW"/>
</dbReference>
<name>A0A0C3QAA2_9AGAM</name>
<accession>A0A0C3QAA2</accession>
<dbReference type="InterPro" id="IPR032416">
    <property type="entry name" value="Peptidase_M24_C"/>
</dbReference>
<evidence type="ECO:0000259" key="8">
    <source>
        <dbReference type="Pfam" id="PF16188"/>
    </source>
</evidence>
<dbReference type="CDD" id="cd01085">
    <property type="entry name" value="APP"/>
    <property type="match status" value="1"/>
</dbReference>
<dbReference type="Pfam" id="PF00557">
    <property type="entry name" value="Peptidase_M24"/>
    <property type="match status" value="1"/>
</dbReference>
<feature type="domain" description="Peptidase M24 C-terminal" evidence="8">
    <location>
        <begin position="541"/>
        <end position="601"/>
    </location>
</feature>
<dbReference type="InterPro" id="IPR033740">
    <property type="entry name" value="Pept_M24B"/>
</dbReference>
<dbReference type="Pfam" id="PF16189">
    <property type="entry name" value="Creatinase_N_2"/>
    <property type="match status" value="1"/>
</dbReference>
<gene>
    <name evidence="9" type="ORF">M407DRAFT_10600</name>
</gene>
<dbReference type="PANTHER" id="PTHR43763:SF17">
    <property type="entry name" value="AMINOPEPTIDASE P, CYTOPLASMIC-RELATED"/>
    <property type="match status" value="1"/>
</dbReference>
<dbReference type="Pfam" id="PF16188">
    <property type="entry name" value="Peptidase_M24_C"/>
    <property type="match status" value="1"/>
</dbReference>
<dbReference type="InterPro" id="IPR036005">
    <property type="entry name" value="Creatinase/aminopeptidase-like"/>
</dbReference>
<reference evidence="9 10" key="1">
    <citation type="submission" date="2014-04" db="EMBL/GenBank/DDBJ databases">
        <authorList>
            <consortium name="DOE Joint Genome Institute"/>
            <person name="Kuo A."/>
            <person name="Girlanda M."/>
            <person name="Perotto S."/>
            <person name="Kohler A."/>
            <person name="Nagy L.G."/>
            <person name="Floudas D."/>
            <person name="Copeland A."/>
            <person name="Barry K.W."/>
            <person name="Cichocki N."/>
            <person name="Veneault-Fourrey C."/>
            <person name="LaButti K."/>
            <person name="Lindquist E.A."/>
            <person name="Lipzen A."/>
            <person name="Lundell T."/>
            <person name="Morin E."/>
            <person name="Murat C."/>
            <person name="Sun H."/>
            <person name="Tunlid A."/>
            <person name="Henrissat B."/>
            <person name="Grigoriev I.V."/>
            <person name="Hibbett D.S."/>
            <person name="Martin F."/>
            <person name="Nordberg H.P."/>
            <person name="Cantor M.N."/>
            <person name="Hua S.X."/>
        </authorList>
    </citation>
    <scope>NUCLEOTIDE SEQUENCE [LARGE SCALE GENOMIC DNA]</scope>
    <source>
        <strain evidence="9 10">MUT 4182</strain>
    </source>
</reference>
<dbReference type="Gene3D" id="3.90.230.10">
    <property type="entry name" value="Creatinase/methionine aminopeptidase superfamily"/>
    <property type="match status" value="1"/>
</dbReference>
<evidence type="ECO:0000256" key="2">
    <source>
        <dbReference type="ARBA" id="ARBA00008766"/>
    </source>
</evidence>
<dbReference type="Pfam" id="PF01321">
    <property type="entry name" value="Creatinase_N"/>
    <property type="match status" value="1"/>
</dbReference>
<keyword evidence="4" id="KW-0378">Hydrolase</keyword>
<sequence>MKQEPEALDYYIVPSEDAHQSEYVAAIDRRREFITGFTGSQGTAVISHSEAFLFVDSRYYSQADKQLDQNWKIRKVGSPGQDGRDWVQWLSDRPKGIIVGVDSRLIAHETASQLTTALQANGSRLKFPRLNLIDVIWKNRPPKPFGQIYVHDEKYAGKAANEKIDAVRAWIKQQKPHPSYRSQSSNSPNKVTMANTPTATIIASLPNVAWILNLRGSDLPFTPVFHAYLFVSLAAAVLFVDRKKISSEVERYLKEMNVVLRDYGDVFTFLRTGGWGAGRVLIEPKTPYVISLMLSSPRYILAPAYCDEMKALKTETEIQGFREAYLRDGAAMVRWFAWLDEKMAKGEPVSEWGASQKLTEYKRLNEQFVGLAYENISATGPNGAIPHYTPTRTNALLIDARTPYVIDSGGQYFDGTCDTTRTVHYGDPTDEQMEAYTKVLKGHIALDSVIFPEGTTGAQLDVLARKALWKDGMNYLHSSGHGVGSFLNVHEGPHGFSNHVPLQPGHVITNEPGFYKDGEWGVRLESAMVVRRVQTKFGGENWLGFERFTQVPIQTKMIKPDMLTKDEKKWLKLHNQNVRLALTPVLMEDKRALKWLKRETTREGPAPTVPTGVQGRTLKVEWD</sequence>
<keyword evidence="3" id="KW-0479">Metal-binding</keyword>
<dbReference type="Proteomes" id="UP000054248">
    <property type="component" value="Unassembled WGS sequence"/>
</dbReference>
<evidence type="ECO:0008006" key="11">
    <source>
        <dbReference type="Google" id="ProtNLM"/>
    </source>
</evidence>
<protein>
    <recommendedName>
        <fullName evidence="11">Creatinase/aminopeptidase</fullName>
    </recommendedName>
</protein>
<dbReference type="InterPro" id="IPR000587">
    <property type="entry name" value="Creatinase_N"/>
</dbReference>
<evidence type="ECO:0000313" key="10">
    <source>
        <dbReference type="Proteomes" id="UP000054248"/>
    </source>
</evidence>
<dbReference type="InterPro" id="IPR029149">
    <property type="entry name" value="Creatin/AminoP/Spt16_N"/>
</dbReference>
<evidence type="ECO:0000256" key="3">
    <source>
        <dbReference type="ARBA" id="ARBA00022723"/>
    </source>
</evidence>
<dbReference type="SUPFAM" id="SSF53092">
    <property type="entry name" value="Creatinase/prolidase N-terminal domain"/>
    <property type="match status" value="1"/>
</dbReference>
<dbReference type="FunFam" id="3.90.230.10:FF:000007">
    <property type="entry name" value="Xaa-Pro aminopeptidase P"/>
    <property type="match status" value="1"/>
</dbReference>
<dbReference type="PANTHER" id="PTHR43763">
    <property type="entry name" value="XAA-PRO AMINOPEPTIDASE 1"/>
    <property type="match status" value="1"/>
</dbReference>
<organism evidence="9 10">
    <name type="scientific">Tulasnella calospora MUT 4182</name>
    <dbReference type="NCBI Taxonomy" id="1051891"/>
    <lineage>
        <taxon>Eukaryota</taxon>
        <taxon>Fungi</taxon>
        <taxon>Dikarya</taxon>
        <taxon>Basidiomycota</taxon>
        <taxon>Agaricomycotina</taxon>
        <taxon>Agaricomycetes</taxon>
        <taxon>Cantharellales</taxon>
        <taxon>Tulasnellaceae</taxon>
        <taxon>Tulasnella</taxon>
    </lineage>
</organism>
<reference evidence="10" key="2">
    <citation type="submission" date="2015-01" db="EMBL/GenBank/DDBJ databases">
        <title>Evolutionary Origins and Diversification of the Mycorrhizal Mutualists.</title>
        <authorList>
            <consortium name="DOE Joint Genome Institute"/>
            <consortium name="Mycorrhizal Genomics Consortium"/>
            <person name="Kohler A."/>
            <person name="Kuo A."/>
            <person name="Nagy L.G."/>
            <person name="Floudas D."/>
            <person name="Copeland A."/>
            <person name="Barry K.W."/>
            <person name="Cichocki N."/>
            <person name="Veneault-Fourrey C."/>
            <person name="LaButti K."/>
            <person name="Lindquist E.A."/>
            <person name="Lipzen A."/>
            <person name="Lundell T."/>
            <person name="Morin E."/>
            <person name="Murat C."/>
            <person name="Riley R."/>
            <person name="Ohm R."/>
            <person name="Sun H."/>
            <person name="Tunlid A."/>
            <person name="Henrissat B."/>
            <person name="Grigoriev I.V."/>
            <person name="Hibbett D.S."/>
            <person name="Martin F."/>
        </authorList>
    </citation>
    <scope>NUCLEOTIDE SEQUENCE [LARGE SCALE GENOMIC DNA]</scope>
    <source>
        <strain evidence="10">MUT 4182</strain>
    </source>
</reference>
<proteinExistence type="inferred from homology"/>
<keyword evidence="5" id="KW-0464">Manganese</keyword>
<evidence type="ECO:0000256" key="4">
    <source>
        <dbReference type="ARBA" id="ARBA00022801"/>
    </source>
</evidence>
<dbReference type="AlphaFoldDB" id="A0A0C3QAA2"/>
<evidence type="ECO:0000256" key="5">
    <source>
        <dbReference type="ARBA" id="ARBA00023211"/>
    </source>
</evidence>
<evidence type="ECO:0000259" key="7">
    <source>
        <dbReference type="Pfam" id="PF01321"/>
    </source>
</evidence>
<dbReference type="EMBL" id="KN823152">
    <property type="protein sequence ID" value="KIO21024.1"/>
    <property type="molecule type" value="Genomic_DNA"/>
</dbReference>
<evidence type="ECO:0000259" key="6">
    <source>
        <dbReference type="Pfam" id="PF00557"/>
    </source>
</evidence>
<comment type="similarity">
    <text evidence="2">Belongs to the peptidase M24B family.</text>
</comment>
<evidence type="ECO:0000313" key="9">
    <source>
        <dbReference type="EMBL" id="KIO21024.1"/>
    </source>
</evidence>
<feature type="domain" description="Peptidase M24" evidence="6">
    <location>
        <begin position="320"/>
        <end position="531"/>
    </location>
</feature>
<evidence type="ECO:0000256" key="1">
    <source>
        <dbReference type="ARBA" id="ARBA00001936"/>
    </source>
</evidence>
<keyword evidence="10" id="KW-1185">Reference proteome</keyword>
<dbReference type="GO" id="GO:0005737">
    <property type="term" value="C:cytoplasm"/>
    <property type="evidence" value="ECO:0007669"/>
    <property type="project" value="UniProtKB-ARBA"/>
</dbReference>
<dbReference type="OrthoDB" id="9995434at2759"/>
<dbReference type="STRING" id="1051891.A0A0C3QAA2"/>
<dbReference type="InterPro" id="IPR050422">
    <property type="entry name" value="X-Pro_aminopeptidase_P"/>
</dbReference>